<evidence type="ECO:0000256" key="1">
    <source>
        <dbReference type="ARBA" id="ARBA00023015"/>
    </source>
</evidence>
<organism evidence="6 7">
    <name type="scientific">Roseburia lenta</name>
    <dbReference type="NCBI Taxonomy" id="2763061"/>
    <lineage>
        <taxon>Bacteria</taxon>
        <taxon>Bacillati</taxon>
        <taxon>Bacillota</taxon>
        <taxon>Clostridia</taxon>
        <taxon>Lachnospirales</taxon>
        <taxon>Lachnospiraceae</taxon>
        <taxon>Roseburia</taxon>
    </lineage>
</organism>
<dbReference type="Gene3D" id="1.20.120.1810">
    <property type="match status" value="1"/>
</dbReference>
<evidence type="ECO:0000313" key="7">
    <source>
        <dbReference type="Proteomes" id="UP000643810"/>
    </source>
</evidence>
<evidence type="ECO:0000259" key="5">
    <source>
        <dbReference type="PROSITE" id="PS00715"/>
    </source>
</evidence>
<gene>
    <name evidence="6" type="ORF">H8R94_09010</name>
</gene>
<name>A0ABR7GHP2_9FIRM</name>
<comment type="caution">
    <text evidence="6">The sequence shown here is derived from an EMBL/GenBank/DDBJ whole genome shotgun (WGS) entry which is preliminary data.</text>
</comment>
<reference evidence="6 7" key="1">
    <citation type="submission" date="2020-08" db="EMBL/GenBank/DDBJ databases">
        <title>Genome public.</title>
        <authorList>
            <person name="Liu C."/>
            <person name="Sun Q."/>
        </authorList>
    </citation>
    <scope>NUCLEOTIDE SEQUENCE [LARGE SCALE GENOMIC DNA]</scope>
    <source>
        <strain evidence="6 7">NSJ-9</strain>
    </source>
</reference>
<dbReference type="InterPro" id="IPR014284">
    <property type="entry name" value="RNA_pol_sigma-70_dom"/>
</dbReference>
<proteinExistence type="predicted"/>
<evidence type="ECO:0000256" key="3">
    <source>
        <dbReference type="ARBA" id="ARBA00023125"/>
    </source>
</evidence>
<dbReference type="InterPro" id="IPR007630">
    <property type="entry name" value="RNA_pol_sigma70_r4"/>
</dbReference>
<keyword evidence="7" id="KW-1185">Reference proteome</keyword>
<dbReference type="InterPro" id="IPR007627">
    <property type="entry name" value="RNA_pol_sigma70_r2"/>
</dbReference>
<dbReference type="NCBIfam" id="TIGR02937">
    <property type="entry name" value="sigma70-ECF"/>
    <property type="match status" value="1"/>
</dbReference>
<dbReference type="Pfam" id="PF04542">
    <property type="entry name" value="Sigma70_r2"/>
    <property type="match status" value="1"/>
</dbReference>
<dbReference type="SUPFAM" id="SSF88659">
    <property type="entry name" value="Sigma3 and sigma4 domains of RNA polymerase sigma factors"/>
    <property type="match status" value="1"/>
</dbReference>
<feature type="domain" description="RNA polymerase sigma-70" evidence="5">
    <location>
        <begin position="46"/>
        <end position="59"/>
    </location>
</feature>
<dbReference type="PANTHER" id="PTHR30385">
    <property type="entry name" value="SIGMA FACTOR F FLAGELLAR"/>
    <property type="match status" value="1"/>
</dbReference>
<evidence type="ECO:0000313" key="6">
    <source>
        <dbReference type="EMBL" id="MBC5686736.1"/>
    </source>
</evidence>
<protein>
    <submittedName>
        <fullName evidence="6">Sigma-70 family RNA polymerase sigma factor</fullName>
    </submittedName>
</protein>
<dbReference type="Gene3D" id="1.20.140.160">
    <property type="match status" value="1"/>
</dbReference>
<evidence type="ECO:0000256" key="2">
    <source>
        <dbReference type="ARBA" id="ARBA00023082"/>
    </source>
</evidence>
<keyword evidence="2" id="KW-0731">Sigma factor</keyword>
<dbReference type="EMBL" id="JACOPG010000003">
    <property type="protein sequence ID" value="MBC5686736.1"/>
    <property type="molecule type" value="Genomic_DNA"/>
</dbReference>
<keyword evidence="3" id="KW-0238">DNA-binding</keyword>
<dbReference type="InterPro" id="IPR013325">
    <property type="entry name" value="RNA_pol_sigma_r2"/>
</dbReference>
<keyword evidence="4" id="KW-0804">Transcription</keyword>
<dbReference type="InterPro" id="IPR013324">
    <property type="entry name" value="RNA_pol_sigma_r3/r4-like"/>
</dbReference>
<dbReference type="SUPFAM" id="SSF88946">
    <property type="entry name" value="Sigma2 domain of RNA polymerase sigma factors"/>
    <property type="match status" value="1"/>
</dbReference>
<dbReference type="Pfam" id="PF04545">
    <property type="entry name" value="Sigma70_r4"/>
    <property type="match status" value="1"/>
</dbReference>
<dbReference type="RefSeq" id="WP_186854455.1">
    <property type="nucleotide sequence ID" value="NZ_JACOPG010000003.1"/>
</dbReference>
<evidence type="ECO:0000256" key="4">
    <source>
        <dbReference type="ARBA" id="ARBA00023163"/>
    </source>
</evidence>
<sequence length="235" mass="26997">MDGITERIERAQKGDKGERDRLVVDNMPLVWSMVGRFSSSGKDKEELFQIGMIGLMQAIDRFDTTYDVRFSTYAVPLILGEIRRFLRDDNPIKVSRTIAEHRKQIQTLQQGQEDISVDQIVEKTGLTREDVVLAMASARPVTSIYETAYDSGESQVLLVDQLEGKEKPMEEEVLEEQILALAMQALSAEEKNLIQMRFFENMTQTEIAGRLGMTQVQVSRREKKILQKMREFILF</sequence>
<keyword evidence="1" id="KW-0805">Transcription regulation</keyword>
<dbReference type="PROSITE" id="PS00715">
    <property type="entry name" value="SIGMA70_1"/>
    <property type="match status" value="1"/>
</dbReference>
<dbReference type="PRINTS" id="PR00046">
    <property type="entry name" value="SIGMA70FCT"/>
</dbReference>
<accession>A0ABR7GHP2</accession>
<dbReference type="PANTHER" id="PTHR30385:SF4">
    <property type="entry name" value="RNA POLYMERASE SIGMA-E FACTOR"/>
    <property type="match status" value="1"/>
</dbReference>
<dbReference type="InterPro" id="IPR000943">
    <property type="entry name" value="RNA_pol_sigma70"/>
</dbReference>
<dbReference type="CDD" id="cd06171">
    <property type="entry name" value="Sigma70_r4"/>
    <property type="match status" value="1"/>
</dbReference>
<dbReference type="Proteomes" id="UP000643810">
    <property type="component" value="Unassembled WGS sequence"/>
</dbReference>